<accession>X1PLU8</accession>
<proteinExistence type="predicted"/>
<reference evidence="2" key="1">
    <citation type="journal article" date="2014" name="Front. Microbiol.">
        <title>High frequency of phylogenetically diverse reductive dehalogenase-homologous genes in deep subseafloor sedimentary metagenomes.</title>
        <authorList>
            <person name="Kawai M."/>
            <person name="Futagami T."/>
            <person name="Toyoda A."/>
            <person name="Takaki Y."/>
            <person name="Nishi S."/>
            <person name="Hori S."/>
            <person name="Arai W."/>
            <person name="Tsubouchi T."/>
            <person name="Morono Y."/>
            <person name="Uchiyama I."/>
            <person name="Ito T."/>
            <person name="Fujiyama A."/>
            <person name="Inagaki F."/>
            <person name="Takami H."/>
        </authorList>
    </citation>
    <scope>NUCLEOTIDE SEQUENCE</scope>
    <source>
        <strain evidence="2">Expedition CK06-06</strain>
    </source>
</reference>
<keyword evidence="1" id="KW-0472">Membrane</keyword>
<keyword evidence="1" id="KW-0812">Transmembrane</keyword>
<comment type="caution">
    <text evidence="2">The sequence shown here is derived from an EMBL/GenBank/DDBJ whole genome shotgun (WGS) entry which is preliminary data.</text>
</comment>
<protein>
    <submittedName>
        <fullName evidence="2">Uncharacterized protein</fullName>
    </submittedName>
</protein>
<name>X1PLU8_9ZZZZ</name>
<evidence type="ECO:0000256" key="1">
    <source>
        <dbReference type="SAM" id="Phobius"/>
    </source>
</evidence>
<gene>
    <name evidence="2" type="ORF">S06H3_58728</name>
</gene>
<dbReference type="EMBL" id="BARV01038054">
    <property type="protein sequence ID" value="GAI56838.1"/>
    <property type="molecule type" value="Genomic_DNA"/>
</dbReference>
<organism evidence="2">
    <name type="scientific">marine sediment metagenome</name>
    <dbReference type="NCBI Taxonomy" id="412755"/>
    <lineage>
        <taxon>unclassified sequences</taxon>
        <taxon>metagenomes</taxon>
        <taxon>ecological metagenomes</taxon>
    </lineage>
</organism>
<dbReference type="AlphaFoldDB" id="X1PLU8"/>
<sequence length="73" mass="8251">MLKKLLQISLVLIFFAFFVFIPFKILKTRADIVSDLVTEYLFPVSGTLDVIGVKVINNSKGLSPLAWYKKKCA</sequence>
<keyword evidence="1" id="KW-1133">Transmembrane helix</keyword>
<feature type="transmembrane region" description="Helical" evidence="1">
    <location>
        <begin position="6"/>
        <end position="26"/>
    </location>
</feature>
<evidence type="ECO:0000313" key="2">
    <source>
        <dbReference type="EMBL" id="GAI56838.1"/>
    </source>
</evidence>